<comment type="caution">
    <text evidence="1">The sequence shown here is derived from an EMBL/GenBank/DDBJ whole genome shotgun (WGS) entry which is preliminary data.</text>
</comment>
<proteinExistence type="predicted"/>
<dbReference type="RefSeq" id="WP_316684517.1">
    <property type="nucleotide sequence ID" value="NZ_CATZAT010000011.1"/>
</dbReference>
<reference evidence="1 2" key="1">
    <citation type="submission" date="2023-07" db="EMBL/GenBank/DDBJ databases">
        <authorList>
            <person name="Peeters C."/>
        </authorList>
    </citation>
    <scope>NUCLEOTIDE SEQUENCE [LARGE SCALE GENOMIC DNA]</scope>
    <source>
        <strain evidence="1 2">LMG 18096</strain>
    </source>
</reference>
<name>A0ABC8QJV4_9RALS</name>
<sequence>MLSAHEFATLMLVSQSPEQVDMNRAELDSLLGRQLVMLERSAEGHRRRARLTDTGRSVLQAINAVDRQ</sequence>
<protein>
    <recommendedName>
        <fullName evidence="3">MarR family transcriptional regulator</fullName>
    </recommendedName>
</protein>
<keyword evidence="2" id="KW-1185">Reference proteome</keyword>
<evidence type="ECO:0000313" key="1">
    <source>
        <dbReference type="EMBL" id="CAJ0801866.1"/>
    </source>
</evidence>
<gene>
    <name evidence="1" type="ORF">LMG18096_04043</name>
</gene>
<evidence type="ECO:0008006" key="3">
    <source>
        <dbReference type="Google" id="ProtNLM"/>
    </source>
</evidence>
<dbReference type="EMBL" id="CATZAT010000011">
    <property type="protein sequence ID" value="CAJ0801866.1"/>
    <property type="molecule type" value="Genomic_DNA"/>
</dbReference>
<dbReference type="Proteomes" id="UP001189663">
    <property type="component" value="Unassembled WGS sequence"/>
</dbReference>
<accession>A0ABC8QJV4</accession>
<dbReference type="AlphaFoldDB" id="A0ABC8QJV4"/>
<organism evidence="1 2">
    <name type="scientific">Ralstonia holmesii</name>
    <dbReference type="NCBI Taxonomy" id="3058602"/>
    <lineage>
        <taxon>Bacteria</taxon>
        <taxon>Pseudomonadati</taxon>
        <taxon>Pseudomonadota</taxon>
        <taxon>Betaproteobacteria</taxon>
        <taxon>Burkholderiales</taxon>
        <taxon>Burkholderiaceae</taxon>
        <taxon>Ralstonia</taxon>
    </lineage>
</organism>
<evidence type="ECO:0000313" key="2">
    <source>
        <dbReference type="Proteomes" id="UP001189663"/>
    </source>
</evidence>